<dbReference type="RefSeq" id="WP_167488222.1">
    <property type="nucleotide sequence ID" value="NZ_CP046173.1"/>
</dbReference>
<protein>
    <submittedName>
        <fullName evidence="1">Uncharacterized protein</fullName>
    </submittedName>
</protein>
<sequence>MWSIMLAQAVLAVFLSNGGIVVRTEGFILPGLWVVAVVVWRRFGPGFRRTGRLRWSAPETDRRERPATVVEPNRPLGDILNRVGWYTIFFAPIAIDVTSPSLPLSGFVGNTARAAAVVAVCMLGAQLRRRGRRHMARVLGSLTDLPSNARAVIFLRGFSDDYGLTQAEPTTGLFGRIGWTQEEQLARALRPLGTMVALGQPGDALPPSGAQRHYASDRTWQAEVLTALRMAELVVLAAGPGGSLTWEVQQVVATISARRVVLLITKDARQYESFKAANEGLFPRGLPSFAPETRAARLVNRSYVRALIWFDADWTPHLEQLFDHYPSHDRTGTSNWQSEKC</sequence>
<evidence type="ECO:0000313" key="1">
    <source>
        <dbReference type="EMBL" id="QIS20914.1"/>
    </source>
</evidence>
<dbReference type="Proteomes" id="UP000500953">
    <property type="component" value="Chromosome"/>
</dbReference>
<name>A0A6G9Z616_9NOCA</name>
<dbReference type="EMBL" id="CP046173">
    <property type="protein sequence ID" value="QIS20914.1"/>
    <property type="molecule type" value="Genomic_DNA"/>
</dbReference>
<evidence type="ECO:0000313" key="2">
    <source>
        <dbReference type="Proteomes" id="UP000500953"/>
    </source>
</evidence>
<proteinExistence type="predicted"/>
<gene>
    <name evidence="1" type="ORF">F6W96_23950</name>
</gene>
<accession>A0A6G9Z616</accession>
<reference evidence="1 2" key="1">
    <citation type="journal article" date="2019" name="ACS Chem. Biol.">
        <title>Identification and Mobilization of a Cryptic Antibiotic Biosynthesis Gene Locus from a Human-Pathogenic Nocardia Isolate.</title>
        <authorList>
            <person name="Herisse M."/>
            <person name="Ishida K."/>
            <person name="Porter J.L."/>
            <person name="Howden B."/>
            <person name="Hertweck C."/>
            <person name="Stinear T.P."/>
            <person name="Pidot S.J."/>
        </authorList>
    </citation>
    <scope>NUCLEOTIDE SEQUENCE [LARGE SCALE GENOMIC DNA]</scope>
    <source>
        <strain evidence="1 2">AUSMDU00012715</strain>
    </source>
</reference>
<dbReference type="AlphaFoldDB" id="A0A6G9Z616"/>
<organism evidence="1 2">
    <name type="scientific">Nocardia terpenica</name>
    <dbReference type="NCBI Taxonomy" id="455432"/>
    <lineage>
        <taxon>Bacteria</taxon>
        <taxon>Bacillati</taxon>
        <taxon>Actinomycetota</taxon>
        <taxon>Actinomycetes</taxon>
        <taxon>Mycobacteriales</taxon>
        <taxon>Nocardiaceae</taxon>
        <taxon>Nocardia</taxon>
    </lineage>
</organism>